<dbReference type="PANTHER" id="PTHR40068">
    <property type="entry name" value="TRANSCRIPTION REPRESSOR NIAR-RELATED"/>
    <property type="match status" value="1"/>
</dbReference>
<protein>
    <submittedName>
        <fullName evidence="3">Transcription repressor NadR</fullName>
    </submittedName>
</protein>
<comment type="caution">
    <text evidence="3">The sequence shown here is derived from an EMBL/GenBank/DDBJ whole genome shotgun (WGS) entry which is preliminary data.</text>
</comment>
<organism evidence="3 4">
    <name type="scientific">Metabacillus fastidiosus</name>
    <dbReference type="NCBI Taxonomy" id="1458"/>
    <lineage>
        <taxon>Bacteria</taxon>
        <taxon>Bacillati</taxon>
        <taxon>Bacillota</taxon>
        <taxon>Bacilli</taxon>
        <taxon>Bacillales</taxon>
        <taxon>Bacillaceae</taxon>
        <taxon>Metabacillus</taxon>
    </lineage>
</organism>
<dbReference type="InterPro" id="IPR026043">
    <property type="entry name" value="NadR"/>
</dbReference>
<feature type="domain" description="Helix-turn-helix type 11" evidence="2">
    <location>
        <begin position="11"/>
        <end position="63"/>
    </location>
</feature>
<dbReference type="PIRSF" id="PIRSF037847">
    <property type="entry name" value="NiaR"/>
    <property type="match status" value="1"/>
</dbReference>
<evidence type="ECO:0000259" key="2">
    <source>
        <dbReference type="Pfam" id="PF08279"/>
    </source>
</evidence>
<dbReference type="EMBL" id="JARTFS010000005">
    <property type="protein sequence ID" value="MED4401072.1"/>
    <property type="molecule type" value="Genomic_DNA"/>
</dbReference>
<gene>
    <name evidence="3" type="ORF">P9271_06960</name>
</gene>
<evidence type="ECO:0000313" key="3">
    <source>
        <dbReference type="EMBL" id="MED4401072.1"/>
    </source>
</evidence>
<dbReference type="Pfam" id="PF08279">
    <property type="entry name" value="HTH_11"/>
    <property type="match status" value="1"/>
</dbReference>
<dbReference type="InterPro" id="IPR013196">
    <property type="entry name" value="HTH_11"/>
</dbReference>
<dbReference type="InterPro" id="IPR036390">
    <property type="entry name" value="WH_DNA-bd_sf"/>
</dbReference>
<evidence type="ECO:0000313" key="4">
    <source>
        <dbReference type="Proteomes" id="UP001342826"/>
    </source>
</evidence>
<dbReference type="InterPro" id="IPR035922">
    <property type="entry name" value="3H_dom_sf"/>
</dbReference>
<dbReference type="PANTHER" id="PTHR40068:SF1">
    <property type="entry name" value="TRANSCRIPTION REPRESSOR NIAR-RELATED"/>
    <property type="match status" value="1"/>
</dbReference>
<feature type="domain" description="3H" evidence="1">
    <location>
        <begin position="80"/>
        <end position="175"/>
    </location>
</feature>
<name>A0ABU6NXG1_9BACI</name>
<proteinExistence type="predicted"/>
<dbReference type="SUPFAM" id="SSF75500">
    <property type="entry name" value="Putative transcriptional regulator TM1602, C-terminal domain"/>
    <property type="match status" value="1"/>
</dbReference>
<dbReference type="SUPFAM" id="SSF46785">
    <property type="entry name" value="Winged helix' DNA-binding domain"/>
    <property type="match status" value="1"/>
</dbReference>
<dbReference type="Gene3D" id="1.10.10.10">
    <property type="entry name" value="Winged helix-like DNA-binding domain superfamily/Winged helix DNA-binding domain"/>
    <property type="match status" value="1"/>
</dbReference>
<dbReference type="Pfam" id="PF02829">
    <property type="entry name" value="3H"/>
    <property type="match status" value="1"/>
</dbReference>
<evidence type="ECO:0000259" key="1">
    <source>
        <dbReference type="Pfam" id="PF02829"/>
    </source>
</evidence>
<dbReference type="GeneID" id="301142337"/>
<dbReference type="InterPro" id="IPR004173">
    <property type="entry name" value="3H_domain"/>
</dbReference>
<sequence length="178" mass="20011">MKDEKILGEERRLFILNSLLKADSPITGGELASRANVSRQVIVQDISLLKAKNEPIIATSQGYLYLKTDAVKEQFFEKIIACNHAPEKTKEELYTIVDHGVKVKNVIIEHSVYGDLTASIMVSNRREVDEFLKKIKTANAGYLSRLTDGLHLHTLVADDLEKIQNACKELEEKGFIIT</sequence>
<dbReference type="RefSeq" id="WP_066233020.1">
    <property type="nucleotide sequence ID" value="NZ_JARTFQ010000007.1"/>
</dbReference>
<reference evidence="3 4" key="1">
    <citation type="submission" date="2023-03" db="EMBL/GenBank/DDBJ databases">
        <title>Bacillus Genome Sequencing.</title>
        <authorList>
            <person name="Dunlap C."/>
        </authorList>
    </citation>
    <scope>NUCLEOTIDE SEQUENCE [LARGE SCALE GENOMIC DNA]</scope>
    <source>
        <strain evidence="3 4">NRS-1717</strain>
    </source>
</reference>
<dbReference type="Gene3D" id="3.30.1340.20">
    <property type="entry name" value="3H domain"/>
    <property type="match status" value="1"/>
</dbReference>
<accession>A0ABU6NXG1</accession>
<dbReference type="InterPro" id="IPR036388">
    <property type="entry name" value="WH-like_DNA-bd_sf"/>
</dbReference>
<dbReference type="Proteomes" id="UP001342826">
    <property type="component" value="Unassembled WGS sequence"/>
</dbReference>
<keyword evidence="4" id="KW-1185">Reference proteome</keyword>